<dbReference type="AlphaFoldDB" id="A0A1H7ZMV6"/>
<keyword evidence="1" id="KW-0472">Membrane</keyword>
<feature type="transmembrane region" description="Helical" evidence="1">
    <location>
        <begin position="42"/>
        <end position="62"/>
    </location>
</feature>
<name>A0A1H7ZMV6_9SPHN</name>
<keyword evidence="1" id="KW-1133">Transmembrane helix</keyword>
<evidence type="ECO:0000313" key="3">
    <source>
        <dbReference type="EMBL" id="SEM58829.1"/>
    </source>
</evidence>
<evidence type="ECO:0000259" key="2">
    <source>
        <dbReference type="Pfam" id="PF04536"/>
    </source>
</evidence>
<proteinExistence type="predicted"/>
<protein>
    <submittedName>
        <fullName evidence="3">Putative membrane protein</fullName>
    </submittedName>
</protein>
<gene>
    <name evidence="3" type="ORF">SAMN05192583_0738</name>
</gene>
<dbReference type="Pfam" id="PF04536">
    <property type="entry name" value="TPM_phosphatase"/>
    <property type="match status" value="1"/>
</dbReference>
<feature type="transmembrane region" description="Helical" evidence="1">
    <location>
        <begin position="82"/>
        <end position="102"/>
    </location>
</feature>
<evidence type="ECO:0000256" key="1">
    <source>
        <dbReference type="SAM" id="Phobius"/>
    </source>
</evidence>
<dbReference type="PANTHER" id="PTHR30373:SF8">
    <property type="entry name" value="BLL7265 PROTEIN"/>
    <property type="match status" value="1"/>
</dbReference>
<dbReference type="OrthoDB" id="5825388at2"/>
<feature type="domain" description="TPM" evidence="2">
    <location>
        <begin position="112"/>
        <end position="200"/>
    </location>
</feature>
<reference evidence="4" key="1">
    <citation type="submission" date="2016-10" db="EMBL/GenBank/DDBJ databases">
        <authorList>
            <person name="Varghese N."/>
            <person name="Submissions S."/>
        </authorList>
    </citation>
    <scope>NUCLEOTIDE SEQUENCE [LARGE SCALE GENOMIC DNA]</scope>
    <source>
        <strain evidence="4">S6-262</strain>
    </source>
</reference>
<organism evidence="3 4">
    <name type="scientific">Sphingomonas gellani</name>
    <dbReference type="NCBI Taxonomy" id="1166340"/>
    <lineage>
        <taxon>Bacteria</taxon>
        <taxon>Pseudomonadati</taxon>
        <taxon>Pseudomonadota</taxon>
        <taxon>Alphaproteobacteria</taxon>
        <taxon>Sphingomonadales</taxon>
        <taxon>Sphingomonadaceae</taxon>
        <taxon>Sphingomonas</taxon>
    </lineage>
</organism>
<dbReference type="Proteomes" id="UP000199206">
    <property type="component" value="Unassembled WGS sequence"/>
</dbReference>
<dbReference type="InterPro" id="IPR007621">
    <property type="entry name" value="TPM_dom"/>
</dbReference>
<keyword evidence="1" id="KW-0812">Transmembrane</keyword>
<dbReference type="STRING" id="1166340.SAMN05192583_0738"/>
<evidence type="ECO:0000313" key="4">
    <source>
        <dbReference type="Proteomes" id="UP000199206"/>
    </source>
</evidence>
<dbReference type="PANTHER" id="PTHR30373">
    <property type="entry name" value="UPF0603 PROTEIN YGCG"/>
    <property type="match status" value="1"/>
</dbReference>
<keyword evidence="4" id="KW-1185">Reference proteome</keyword>
<sequence length="223" mass="24402">MRLTAATHERVTQAVAAAESRTDGEIVTVVAARSDTYRDVGAHWAALAMLSAPAILAIRPGLAESLHSIFARNWDEAATPASLFTIALLLSAALFLLAWLAMRSTPLRLALTPPSTKARRVHRRAIDVFRASVDKRTRAATAVLLYLSLDERRAEIIAEEAIHTRVGQEVWGEAMRVLLEAVRDDRVDDGLAAAIERIGAILAEHFPRSADDSNELPDRLIEL</sequence>
<accession>A0A1H7ZMV6</accession>
<dbReference type="RefSeq" id="WP_093664277.1">
    <property type="nucleotide sequence ID" value="NZ_FOCF01000001.1"/>
</dbReference>
<dbReference type="Gene3D" id="3.10.310.50">
    <property type="match status" value="1"/>
</dbReference>
<dbReference type="EMBL" id="FOCF01000001">
    <property type="protein sequence ID" value="SEM58829.1"/>
    <property type="molecule type" value="Genomic_DNA"/>
</dbReference>